<keyword evidence="2" id="KW-1185">Reference proteome</keyword>
<accession>A0ACB8Y996</accession>
<name>A0ACB8Y996_ARCLA</name>
<evidence type="ECO:0000313" key="1">
    <source>
        <dbReference type="EMBL" id="KAI3681663.1"/>
    </source>
</evidence>
<sequence length="213" mass="24010">MKSDPYLKHIEVWIRLHLESRSSLATWTMVLPNFMYYIAVIKDLSYVTGQCSGEQGSVGFPVWGTVNTICKDFQAYPAAFSRKSAIAEVDRLIQMCKAFQANLAAFFRRILKNSPNQWADREEQTDVDTHFEECYVADRASNPFFCGSPPSRASNPLIQDAQFVNEKPWPLSTVFEVLPSSSAHGSYARVKFGQMSAAVRVEGFNRRGISTFA</sequence>
<dbReference type="EMBL" id="CM042059">
    <property type="protein sequence ID" value="KAI3681663.1"/>
    <property type="molecule type" value="Genomic_DNA"/>
</dbReference>
<organism evidence="1 2">
    <name type="scientific">Arctium lappa</name>
    <name type="common">Greater burdock</name>
    <name type="synonym">Lappa major</name>
    <dbReference type="NCBI Taxonomy" id="4217"/>
    <lineage>
        <taxon>Eukaryota</taxon>
        <taxon>Viridiplantae</taxon>
        <taxon>Streptophyta</taxon>
        <taxon>Embryophyta</taxon>
        <taxon>Tracheophyta</taxon>
        <taxon>Spermatophyta</taxon>
        <taxon>Magnoliopsida</taxon>
        <taxon>eudicotyledons</taxon>
        <taxon>Gunneridae</taxon>
        <taxon>Pentapetalae</taxon>
        <taxon>asterids</taxon>
        <taxon>campanulids</taxon>
        <taxon>Asterales</taxon>
        <taxon>Asteraceae</taxon>
        <taxon>Carduoideae</taxon>
        <taxon>Cardueae</taxon>
        <taxon>Arctiinae</taxon>
        <taxon>Arctium</taxon>
    </lineage>
</organism>
<gene>
    <name evidence="1" type="ORF">L6452_36465</name>
</gene>
<proteinExistence type="predicted"/>
<comment type="caution">
    <text evidence="1">The sequence shown here is derived from an EMBL/GenBank/DDBJ whole genome shotgun (WGS) entry which is preliminary data.</text>
</comment>
<protein>
    <submittedName>
        <fullName evidence="1">Uncharacterized protein</fullName>
    </submittedName>
</protein>
<dbReference type="Proteomes" id="UP001055879">
    <property type="component" value="Linkage Group LG13"/>
</dbReference>
<reference evidence="1 2" key="2">
    <citation type="journal article" date="2022" name="Mol. Ecol. Resour.">
        <title>The genomes of chicory, endive, great burdock and yacon provide insights into Asteraceae paleo-polyploidization history and plant inulin production.</title>
        <authorList>
            <person name="Fan W."/>
            <person name="Wang S."/>
            <person name="Wang H."/>
            <person name="Wang A."/>
            <person name="Jiang F."/>
            <person name="Liu H."/>
            <person name="Zhao H."/>
            <person name="Xu D."/>
            <person name="Zhang Y."/>
        </authorList>
    </citation>
    <scope>NUCLEOTIDE SEQUENCE [LARGE SCALE GENOMIC DNA]</scope>
    <source>
        <strain evidence="2">cv. Niubang</strain>
    </source>
</reference>
<reference evidence="2" key="1">
    <citation type="journal article" date="2022" name="Mol. Ecol. Resour.">
        <title>The genomes of chicory, endive, great burdock and yacon provide insights into Asteraceae palaeo-polyploidization history and plant inulin production.</title>
        <authorList>
            <person name="Fan W."/>
            <person name="Wang S."/>
            <person name="Wang H."/>
            <person name="Wang A."/>
            <person name="Jiang F."/>
            <person name="Liu H."/>
            <person name="Zhao H."/>
            <person name="Xu D."/>
            <person name="Zhang Y."/>
        </authorList>
    </citation>
    <scope>NUCLEOTIDE SEQUENCE [LARGE SCALE GENOMIC DNA]</scope>
    <source>
        <strain evidence="2">cv. Niubang</strain>
    </source>
</reference>
<evidence type="ECO:0000313" key="2">
    <source>
        <dbReference type="Proteomes" id="UP001055879"/>
    </source>
</evidence>